<evidence type="ECO:0000256" key="2">
    <source>
        <dbReference type="ARBA" id="ARBA00022980"/>
    </source>
</evidence>
<accession>A0A7M2WR28</accession>
<dbReference type="InterPro" id="IPR014717">
    <property type="entry name" value="Transl_elong_EF1B/ribsomal_bS6"/>
</dbReference>
<dbReference type="GO" id="GO:0019843">
    <property type="term" value="F:rRNA binding"/>
    <property type="evidence" value="ECO:0007669"/>
    <property type="project" value="UniProtKB-UniRule"/>
</dbReference>
<comment type="similarity">
    <text evidence="1 6">Belongs to the bacterial ribosomal protein bS6 family.</text>
</comment>
<feature type="compositionally biased region" description="Gly residues" evidence="7">
    <location>
        <begin position="130"/>
        <end position="143"/>
    </location>
</feature>
<protein>
    <recommendedName>
        <fullName evidence="5 6">Small ribosomal subunit protein bS6</fullName>
    </recommendedName>
</protein>
<evidence type="ECO:0000256" key="3">
    <source>
        <dbReference type="ARBA" id="ARBA00023274"/>
    </source>
</evidence>
<dbReference type="InterPro" id="IPR035980">
    <property type="entry name" value="Ribosomal_bS6_sf"/>
</dbReference>
<evidence type="ECO:0000256" key="6">
    <source>
        <dbReference type="HAMAP-Rule" id="MF_00360"/>
    </source>
</evidence>
<dbReference type="GO" id="GO:0005840">
    <property type="term" value="C:ribosome"/>
    <property type="evidence" value="ECO:0007669"/>
    <property type="project" value="UniProtKB-KW"/>
</dbReference>
<evidence type="ECO:0000256" key="5">
    <source>
        <dbReference type="ARBA" id="ARBA00035294"/>
    </source>
</evidence>
<keyword evidence="3 6" id="KW-0687">Ribonucleoprotein</keyword>
<reference evidence="8 9" key="1">
    <citation type="submission" date="2020-10" db="EMBL/GenBank/DDBJ databases">
        <title>Wide distribution of Phycisphaera-like planctomycetes from WD2101 soil group in peatlands and genome analysis of the first cultivated representative.</title>
        <authorList>
            <person name="Dedysh S.N."/>
            <person name="Beletsky A.V."/>
            <person name="Ivanova A."/>
            <person name="Kulichevskaya I.S."/>
            <person name="Suzina N.E."/>
            <person name="Philippov D.A."/>
            <person name="Rakitin A.L."/>
            <person name="Mardanov A.V."/>
            <person name="Ravin N.V."/>
        </authorList>
    </citation>
    <scope>NUCLEOTIDE SEQUENCE [LARGE SCALE GENOMIC DNA]</scope>
    <source>
        <strain evidence="8 9">M1803</strain>
    </source>
</reference>
<keyword evidence="6" id="KW-0694">RNA-binding</keyword>
<dbReference type="GO" id="GO:0003735">
    <property type="term" value="F:structural constituent of ribosome"/>
    <property type="evidence" value="ECO:0007669"/>
    <property type="project" value="InterPro"/>
</dbReference>
<evidence type="ECO:0000256" key="1">
    <source>
        <dbReference type="ARBA" id="ARBA00009512"/>
    </source>
</evidence>
<evidence type="ECO:0000313" key="9">
    <source>
        <dbReference type="Proteomes" id="UP000593765"/>
    </source>
</evidence>
<dbReference type="RefSeq" id="WP_206290773.1">
    <property type="nucleotide sequence ID" value="NZ_CP063458.1"/>
</dbReference>
<dbReference type="NCBIfam" id="TIGR00166">
    <property type="entry name" value="S6"/>
    <property type="match status" value="1"/>
</dbReference>
<dbReference type="Gene3D" id="3.30.70.60">
    <property type="match status" value="1"/>
</dbReference>
<keyword evidence="6" id="KW-0699">rRNA-binding</keyword>
<dbReference type="GO" id="GO:0006412">
    <property type="term" value="P:translation"/>
    <property type="evidence" value="ECO:0007669"/>
    <property type="project" value="UniProtKB-UniRule"/>
</dbReference>
<keyword evidence="2 6" id="KW-0689">Ribosomal protein</keyword>
<proteinExistence type="inferred from homology"/>
<name>A0A7M2WR28_9BACT</name>
<gene>
    <name evidence="6 8" type="primary">rpsF</name>
    <name evidence="8" type="ORF">IPV69_16405</name>
</gene>
<dbReference type="EMBL" id="CP063458">
    <property type="protein sequence ID" value="QOV87859.1"/>
    <property type="molecule type" value="Genomic_DNA"/>
</dbReference>
<dbReference type="Proteomes" id="UP000593765">
    <property type="component" value="Chromosome"/>
</dbReference>
<dbReference type="Pfam" id="PF01250">
    <property type="entry name" value="Ribosomal_S6"/>
    <property type="match status" value="1"/>
</dbReference>
<dbReference type="KEGG" id="hbs:IPV69_16405"/>
<feature type="region of interest" description="Disordered" evidence="7">
    <location>
        <begin position="121"/>
        <end position="168"/>
    </location>
</feature>
<dbReference type="InterPro" id="IPR020814">
    <property type="entry name" value="Ribosomal_S6_plastid/chlpt"/>
</dbReference>
<comment type="function">
    <text evidence="4 6">Binds together with bS18 to 16S ribosomal RNA.</text>
</comment>
<evidence type="ECO:0000313" key="8">
    <source>
        <dbReference type="EMBL" id="QOV87859.1"/>
    </source>
</evidence>
<dbReference type="CDD" id="cd00473">
    <property type="entry name" value="bS6"/>
    <property type="match status" value="1"/>
</dbReference>
<evidence type="ECO:0000256" key="4">
    <source>
        <dbReference type="ARBA" id="ARBA00035104"/>
    </source>
</evidence>
<dbReference type="AlphaFoldDB" id="A0A7M2WR28"/>
<sequence length="168" mass="18387">MADKTTKVRIRQYEGMFLFGSNAASELNNAIATARGMIEKHGGEILVIKKWDERKLTFEMNKQKRGVYIIAYFKAPTSAIAPIDREVRLSEEVLRALFTDAEHLTLAEMEAVEPQPIIKAEPPAWDRGFGEGGGGGRGGFGGDRGGDRGDRAPRPRKDEPAEAGAAKD</sequence>
<keyword evidence="9" id="KW-1185">Reference proteome</keyword>
<feature type="compositionally biased region" description="Basic and acidic residues" evidence="7">
    <location>
        <begin position="144"/>
        <end position="168"/>
    </location>
</feature>
<evidence type="ECO:0000256" key="7">
    <source>
        <dbReference type="SAM" id="MobiDB-lite"/>
    </source>
</evidence>
<dbReference type="HAMAP" id="MF_00360">
    <property type="entry name" value="Ribosomal_bS6"/>
    <property type="match status" value="1"/>
</dbReference>
<dbReference type="SUPFAM" id="SSF54995">
    <property type="entry name" value="Ribosomal protein S6"/>
    <property type="match status" value="1"/>
</dbReference>
<dbReference type="GO" id="GO:1990904">
    <property type="term" value="C:ribonucleoprotein complex"/>
    <property type="evidence" value="ECO:0007669"/>
    <property type="project" value="UniProtKB-KW"/>
</dbReference>
<organism evidence="8 9">
    <name type="scientific">Humisphaera borealis</name>
    <dbReference type="NCBI Taxonomy" id="2807512"/>
    <lineage>
        <taxon>Bacteria</taxon>
        <taxon>Pseudomonadati</taxon>
        <taxon>Planctomycetota</taxon>
        <taxon>Phycisphaerae</taxon>
        <taxon>Tepidisphaerales</taxon>
        <taxon>Tepidisphaeraceae</taxon>
        <taxon>Humisphaera</taxon>
    </lineage>
</organism>
<dbReference type="InterPro" id="IPR000529">
    <property type="entry name" value="Ribosomal_bS6"/>
</dbReference>